<dbReference type="AlphaFoldDB" id="A0A2P0QI91"/>
<dbReference type="RefSeq" id="WP_134296923.1">
    <property type="nucleotide sequence ID" value="NZ_KX009064.1"/>
</dbReference>
<feature type="transmembrane region" description="Helical" evidence="1">
    <location>
        <begin position="12"/>
        <end position="31"/>
    </location>
</feature>
<dbReference type="EMBL" id="KX009064">
    <property type="protein sequence ID" value="ARO45309.1"/>
    <property type="molecule type" value="Genomic_DNA"/>
</dbReference>
<evidence type="ECO:0000313" key="2">
    <source>
        <dbReference type="EMBL" id="ARO45309.1"/>
    </source>
</evidence>
<accession>A0A2P0QI91</accession>
<sequence length="112" mass="11433">MTMNIGASNQVWRTTGLALSELGGCALGVFLANFYGISNECSSVIMGVGVFIVLASIRLSGLIGAIAVVVGALVFGVGAAWAFGPAGLSPIVFVIGMVMGIAGFILRIFNDY</sequence>
<name>A0A2P0QI91_PSESF</name>
<evidence type="ECO:0000256" key="1">
    <source>
        <dbReference type="SAM" id="Phobius"/>
    </source>
</evidence>
<geneLocation type="plasmid" evidence="2">
    <name>pPK_RT811</name>
</geneLocation>
<proteinExistence type="predicted"/>
<keyword evidence="1" id="KW-0812">Transmembrane</keyword>
<feature type="transmembrane region" description="Helical" evidence="1">
    <location>
        <begin position="90"/>
        <end position="109"/>
    </location>
</feature>
<keyword evidence="1" id="KW-1133">Transmembrane helix</keyword>
<keyword evidence="2" id="KW-0614">Plasmid</keyword>
<organism evidence="2">
    <name type="scientific">Pseudomonas syringae pv. actinidiae</name>
    <dbReference type="NCBI Taxonomy" id="103796"/>
    <lineage>
        <taxon>Bacteria</taxon>
        <taxon>Pseudomonadati</taxon>
        <taxon>Pseudomonadota</taxon>
        <taxon>Gammaproteobacteria</taxon>
        <taxon>Pseudomonadales</taxon>
        <taxon>Pseudomonadaceae</taxon>
        <taxon>Pseudomonas</taxon>
        <taxon>Pseudomonas syringae</taxon>
    </lineage>
</organism>
<reference evidence="2" key="1">
    <citation type="submission" date="2016-03" db="EMBL/GenBank/DDBJ databases">
        <title>The evolution of Pseudomonas syringae pv. actinidiae in New Zealand.</title>
        <authorList>
            <person name="Taiaroa G."/>
            <person name="Poulter R.T.M."/>
            <person name="Lamont I."/>
            <person name="Stockwell P."/>
            <person name="Butler M.I."/>
        </authorList>
    </citation>
    <scope>NUCLEOTIDE SEQUENCE</scope>
    <source>
        <strain evidence="2">RT811</strain>
        <plasmid evidence="2">pPK_RT811</plasmid>
    </source>
</reference>
<keyword evidence="1" id="KW-0472">Membrane</keyword>
<protein>
    <submittedName>
        <fullName evidence="2">Uncharacterized protein</fullName>
    </submittedName>
</protein>